<evidence type="ECO:0000313" key="2">
    <source>
        <dbReference type="Proteomes" id="UP000316727"/>
    </source>
</evidence>
<dbReference type="EMBL" id="VFRQ01000003">
    <property type="protein sequence ID" value="TPE44964.1"/>
    <property type="molecule type" value="Genomic_DNA"/>
</dbReference>
<dbReference type="AlphaFoldDB" id="A0A501WA66"/>
<comment type="caution">
    <text evidence="1">The sequence shown here is derived from an EMBL/GenBank/DDBJ whole genome shotgun (WGS) entry which is preliminary data.</text>
</comment>
<protein>
    <submittedName>
        <fullName evidence="1">Uncharacterized protein</fullName>
    </submittedName>
</protein>
<sequence length="65" mass="7310">MEQKIITVMQRLDWPNKENGMTLKYDLTPSIQEDLEDGWLVGSAETAVSDGGQKAIVITTFVLQR</sequence>
<keyword evidence="2" id="KW-1185">Reference proteome</keyword>
<reference evidence="1 2" key="1">
    <citation type="submission" date="2019-06" db="EMBL/GenBank/DDBJ databases">
        <title>A novel bacterium of genus Pontibacter, isolated from marine sediment.</title>
        <authorList>
            <person name="Huang H."/>
            <person name="Mo K."/>
            <person name="Hu Y."/>
        </authorList>
    </citation>
    <scope>NUCLEOTIDE SEQUENCE [LARGE SCALE GENOMIC DNA]</scope>
    <source>
        <strain evidence="1 2">HB172049</strain>
    </source>
</reference>
<evidence type="ECO:0000313" key="1">
    <source>
        <dbReference type="EMBL" id="TPE44964.1"/>
    </source>
</evidence>
<proteinExistence type="predicted"/>
<organism evidence="1 2">
    <name type="scientific">Pontibacter mangrovi</name>
    <dbReference type="NCBI Taxonomy" id="2589816"/>
    <lineage>
        <taxon>Bacteria</taxon>
        <taxon>Pseudomonadati</taxon>
        <taxon>Bacteroidota</taxon>
        <taxon>Cytophagia</taxon>
        <taxon>Cytophagales</taxon>
        <taxon>Hymenobacteraceae</taxon>
        <taxon>Pontibacter</taxon>
    </lineage>
</organism>
<gene>
    <name evidence="1" type="ORF">FJM65_08080</name>
</gene>
<dbReference type="Proteomes" id="UP000316727">
    <property type="component" value="Unassembled WGS sequence"/>
</dbReference>
<dbReference type="RefSeq" id="WP_140620989.1">
    <property type="nucleotide sequence ID" value="NZ_VFRQ01000003.1"/>
</dbReference>
<name>A0A501WA66_9BACT</name>
<accession>A0A501WA66</accession>